<name>K2NZ28_9HYPH</name>
<feature type="signal peptide" evidence="2">
    <location>
        <begin position="1"/>
        <end position="24"/>
    </location>
</feature>
<reference evidence="4 5" key="1">
    <citation type="journal article" date="2012" name="J. Bacteriol.">
        <title>Genome Sequence of Nitratireductor indicus Type Strain C115.</title>
        <authorList>
            <person name="Lai Q."/>
            <person name="Li G."/>
            <person name="Yu Z."/>
            <person name="Shao Z."/>
        </authorList>
    </citation>
    <scope>NUCLEOTIDE SEQUENCE [LARGE SCALE GENOMIC DNA]</scope>
    <source>
        <strain evidence="4 5">C115</strain>
    </source>
</reference>
<evidence type="ECO:0000256" key="2">
    <source>
        <dbReference type="SAM" id="SignalP"/>
    </source>
</evidence>
<evidence type="ECO:0000313" key="4">
    <source>
        <dbReference type="EMBL" id="EKF44505.1"/>
    </source>
</evidence>
<sequence>MKTKLFIAAMAALVTSFVAAPASADMLDDIIARKTIRVAVPTDYPPFGSVGSDMQPQGMDIDMARLIAKSLGVEVELIPVTAPNRVAYLQTGKSDLTISSLGKTEERAKVIDFSIAYSPFFDAVFGAKNPPIEKHEDLTGHTIAVTRGSMQDQELEELAPGAVVKRFEDNNSTIAAFISGQVAMFASGTPVAAAIKKRSPDLDLELKIVLANSPCYVGVAKGETRLLEKVNSIIREAKASGEIDRLSLQWLGAPSGDLPE</sequence>
<feature type="chain" id="PRO_5003865020" evidence="2">
    <location>
        <begin position="25"/>
        <end position="260"/>
    </location>
</feature>
<keyword evidence="5" id="KW-1185">Reference proteome</keyword>
<evidence type="ECO:0000256" key="1">
    <source>
        <dbReference type="ARBA" id="ARBA00022729"/>
    </source>
</evidence>
<dbReference type="PANTHER" id="PTHR35936:SF37">
    <property type="entry name" value="AMINO ACID ABC TRANSPORTER SUBSTRATE-BINDING PROTEIN"/>
    <property type="match status" value="1"/>
</dbReference>
<dbReference type="AlphaFoldDB" id="K2NZ28"/>
<dbReference type="Gene3D" id="3.40.190.10">
    <property type="entry name" value="Periplasmic binding protein-like II"/>
    <property type="match status" value="2"/>
</dbReference>
<dbReference type="OrthoDB" id="6192933at2"/>
<feature type="domain" description="Solute-binding protein family 3/N-terminal" evidence="3">
    <location>
        <begin position="35"/>
        <end position="254"/>
    </location>
</feature>
<gene>
    <name evidence="4" type="ORF">NA8A_02145</name>
</gene>
<accession>K2NZ28</accession>
<evidence type="ECO:0000259" key="3">
    <source>
        <dbReference type="SMART" id="SM00062"/>
    </source>
</evidence>
<dbReference type="Proteomes" id="UP000007374">
    <property type="component" value="Unassembled WGS sequence"/>
</dbReference>
<proteinExistence type="predicted"/>
<dbReference type="eggNOG" id="COG0834">
    <property type="taxonomic scope" value="Bacteria"/>
</dbReference>
<organism evidence="4 5">
    <name type="scientific">Nitratireductor indicus C115</name>
    <dbReference type="NCBI Taxonomy" id="1231190"/>
    <lineage>
        <taxon>Bacteria</taxon>
        <taxon>Pseudomonadati</taxon>
        <taxon>Pseudomonadota</taxon>
        <taxon>Alphaproteobacteria</taxon>
        <taxon>Hyphomicrobiales</taxon>
        <taxon>Phyllobacteriaceae</taxon>
        <taxon>Nitratireductor</taxon>
    </lineage>
</organism>
<keyword evidence="1 2" id="KW-0732">Signal</keyword>
<dbReference type="PATRIC" id="fig|1231190.3.peg.453"/>
<dbReference type="InterPro" id="IPR001638">
    <property type="entry name" value="Solute-binding_3/MltF_N"/>
</dbReference>
<dbReference type="CDD" id="cd01072">
    <property type="entry name" value="PBP2_SMa0082_like"/>
    <property type="match status" value="1"/>
</dbReference>
<evidence type="ECO:0000313" key="5">
    <source>
        <dbReference type="Proteomes" id="UP000007374"/>
    </source>
</evidence>
<dbReference type="SUPFAM" id="SSF53850">
    <property type="entry name" value="Periplasmic binding protein-like II"/>
    <property type="match status" value="1"/>
</dbReference>
<dbReference type="PANTHER" id="PTHR35936">
    <property type="entry name" value="MEMBRANE-BOUND LYTIC MUREIN TRANSGLYCOSYLASE F"/>
    <property type="match status" value="1"/>
</dbReference>
<dbReference type="STRING" id="721133.SAMN05216176_102435"/>
<dbReference type="Pfam" id="PF00497">
    <property type="entry name" value="SBP_bac_3"/>
    <property type="match status" value="1"/>
</dbReference>
<protein>
    <submittedName>
        <fullName evidence="4">Extracellular solute-binding protein</fullName>
    </submittedName>
</protein>
<dbReference type="EMBL" id="AMSI01000001">
    <property type="protein sequence ID" value="EKF44505.1"/>
    <property type="molecule type" value="Genomic_DNA"/>
</dbReference>
<dbReference type="SMART" id="SM00062">
    <property type="entry name" value="PBPb"/>
    <property type="match status" value="1"/>
</dbReference>
<comment type="caution">
    <text evidence="4">The sequence shown here is derived from an EMBL/GenBank/DDBJ whole genome shotgun (WGS) entry which is preliminary data.</text>
</comment>
<dbReference type="RefSeq" id="WP_009755752.1">
    <property type="nucleotide sequence ID" value="NZ_AMSI01000001.1"/>
</dbReference>